<dbReference type="InterPro" id="IPR027417">
    <property type="entry name" value="P-loop_NTPase"/>
</dbReference>
<dbReference type="KEGG" id="dpo:4814191"/>
<proteinExistence type="predicted"/>
<dbReference type="InParanoid" id="Q29FL3"/>
<sequence length="348" mass="39874">MAADKTPPITAGWKRAKHRLLKRRLNDLHQCKASLGSHRHWGHSRVRRLIADDKYDAQQSPPNHTWMFQSCWCIVLLALGVFICGFGCYYDGENVSNFMLNYSKQYQAIIHNKQNYCDPTLSLNEMFGHIRRHVLNQETALDQLEQSLSKPQFQSISLLGSSGVGKSLTARLLRELFPWPENVHALTKSDVSDLVRINSVLTKLDFCGRNLILVDNMNSTDQEIVQRVNDLVSSFGDIAGNKNTHKVNLKRLSIVYIFNINRFLGETSVEHFATVLQLPDNQVIQFDTLEPQHLESCIRHEADLENLHLDQKYVESMINTTDFKMSGCKTLRAKVLIYGQPKSNYQKD</sequence>
<protein>
    <recommendedName>
        <fullName evidence="3">Torsin-1A</fullName>
    </recommendedName>
</protein>
<dbReference type="eggNOG" id="ENOG502SDUG">
    <property type="taxonomic scope" value="Eukaryota"/>
</dbReference>
<reference evidence="2" key="1">
    <citation type="submission" date="2025-08" db="UniProtKB">
        <authorList>
            <consortium name="RefSeq"/>
        </authorList>
    </citation>
    <scope>IDENTIFICATION</scope>
    <source>
        <strain evidence="2">MV-25-SWS-2005</strain>
        <tissue evidence="2">Whole body</tissue>
    </source>
</reference>
<evidence type="ECO:0000313" key="2">
    <source>
        <dbReference type="RefSeq" id="XP_001354334.2"/>
    </source>
</evidence>
<gene>
    <name evidence="2" type="primary">LOC4814191</name>
</gene>
<organism evidence="1 2">
    <name type="scientific">Drosophila pseudoobscura pseudoobscura</name>
    <name type="common">Fruit fly</name>
    <dbReference type="NCBI Taxonomy" id="46245"/>
    <lineage>
        <taxon>Eukaryota</taxon>
        <taxon>Metazoa</taxon>
        <taxon>Ecdysozoa</taxon>
        <taxon>Arthropoda</taxon>
        <taxon>Hexapoda</taxon>
        <taxon>Insecta</taxon>
        <taxon>Pterygota</taxon>
        <taxon>Neoptera</taxon>
        <taxon>Endopterygota</taxon>
        <taxon>Diptera</taxon>
        <taxon>Brachycera</taxon>
        <taxon>Muscomorpha</taxon>
        <taxon>Ephydroidea</taxon>
        <taxon>Drosophilidae</taxon>
        <taxon>Drosophila</taxon>
        <taxon>Sophophora</taxon>
    </lineage>
</organism>
<dbReference type="FunCoup" id="Q29FL3">
    <property type="interactions" value="2"/>
</dbReference>
<evidence type="ECO:0008006" key="3">
    <source>
        <dbReference type="Google" id="ProtNLM"/>
    </source>
</evidence>
<name>Q29FL3_DROPS</name>
<accession>Q29FL3</accession>
<dbReference type="Proteomes" id="UP000001819">
    <property type="component" value="Chromosome X"/>
</dbReference>
<dbReference type="OMA" id="CKTVRAK"/>
<accession>A0A6I8UES2</accession>
<dbReference type="SUPFAM" id="SSF52540">
    <property type="entry name" value="P-loop containing nucleoside triphosphate hydrolases"/>
    <property type="match status" value="1"/>
</dbReference>
<dbReference type="Bgee" id="FBgn0078500">
    <property type="expression patterns" value="Expressed in female reproductive system and 2 other cell types or tissues"/>
</dbReference>
<dbReference type="HOGENOM" id="CLU_067926_0_0_1"/>
<dbReference type="AlphaFoldDB" id="Q29FL3"/>
<dbReference type="GeneID" id="4814191"/>
<dbReference type="ExpressionAtlas" id="Q29FL3">
    <property type="expression patterns" value="baseline"/>
</dbReference>
<keyword evidence="1" id="KW-1185">Reference proteome</keyword>
<dbReference type="RefSeq" id="XP_001354334.2">
    <property type="nucleotide sequence ID" value="XM_001354298.4"/>
</dbReference>
<dbReference type="Gene3D" id="3.40.50.300">
    <property type="entry name" value="P-loop containing nucleotide triphosphate hydrolases"/>
    <property type="match status" value="1"/>
</dbReference>
<evidence type="ECO:0000313" key="1">
    <source>
        <dbReference type="Proteomes" id="UP000001819"/>
    </source>
</evidence>